<comment type="caution">
    <text evidence="1">The sequence shown here is derived from an EMBL/GenBank/DDBJ whole genome shotgun (WGS) entry which is preliminary data.</text>
</comment>
<evidence type="ECO:0000313" key="1">
    <source>
        <dbReference type="EMBL" id="KIU22608.1"/>
    </source>
</evidence>
<accession>A0A0D1JMX7</accession>
<evidence type="ECO:0000313" key="2">
    <source>
        <dbReference type="EMBL" id="KIU25776.1"/>
    </source>
</evidence>
<keyword evidence="3" id="KW-1185">Reference proteome</keyword>
<name>A0A0D1JMX7_9LACO</name>
<evidence type="ECO:0000313" key="3">
    <source>
        <dbReference type="Proteomes" id="UP000032287"/>
    </source>
</evidence>
<reference evidence="1 3" key="1">
    <citation type="journal article" date="2015" name="Microbiology (Mosc.)">
        <title>Genomics of the Weissella cibaria species with an examination of its metabolic traits.</title>
        <authorList>
            <person name="Lynch K.M."/>
            <person name="Lucid A."/>
            <person name="Arendt E.K."/>
            <person name="Sleator R.D."/>
            <person name="Lucey B."/>
            <person name="Coffey A."/>
        </authorList>
    </citation>
    <scope>NUCLEOTIDE SEQUENCE [LARGE SCALE GENOMIC DNA]</scope>
    <source>
        <strain evidence="2">AB3b</strain>
        <strain evidence="1 3">MG1</strain>
    </source>
</reference>
<dbReference type="PATRIC" id="fig|137591.24.peg.43"/>
<dbReference type="Proteomes" id="UP000032289">
    <property type="component" value="Unassembled WGS sequence"/>
</dbReference>
<organism evidence="1 3">
    <name type="scientific">Weissella cibaria</name>
    <dbReference type="NCBI Taxonomy" id="137591"/>
    <lineage>
        <taxon>Bacteria</taxon>
        <taxon>Bacillati</taxon>
        <taxon>Bacillota</taxon>
        <taxon>Bacilli</taxon>
        <taxon>Lactobacillales</taxon>
        <taxon>Lactobacillaceae</taxon>
        <taxon>Weissella</taxon>
    </lineage>
</organism>
<dbReference type="EMBL" id="JWHU01000001">
    <property type="protein sequence ID" value="KIU22608.1"/>
    <property type="molecule type" value="Genomic_DNA"/>
</dbReference>
<proteinExistence type="predicted"/>
<dbReference type="Proteomes" id="UP000032287">
    <property type="component" value="Unassembled WGS sequence"/>
</dbReference>
<dbReference type="AlphaFoldDB" id="A0A0D1JMX7"/>
<gene>
    <name evidence="2" type="ORF">ab3b_00042</name>
    <name evidence="1" type="ORF">QX99_00112</name>
</gene>
<sequence>MHKHSFNGIKLAAAVFAAGTMLSAGVCNR</sequence>
<protein>
    <submittedName>
        <fullName evidence="1">Uncharacterized protein</fullName>
    </submittedName>
</protein>
<dbReference type="EMBL" id="JWHT01000001">
    <property type="protein sequence ID" value="KIU25776.1"/>
    <property type="molecule type" value="Genomic_DNA"/>
</dbReference>